<dbReference type="EMBL" id="JBHSQW010000034">
    <property type="protein sequence ID" value="MFC5995893.1"/>
    <property type="molecule type" value="Genomic_DNA"/>
</dbReference>
<evidence type="ECO:0000313" key="2">
    <source>
        <dbReference type="Proteomes" id="UP001596302"/>
    </source>
</evidence>
<comment type="caution">
    <text evidence="1">The sequence shown here is derived from an EMBL/GenBank/DDBJ whole genome shotgun (WGS) entry which is preliminary data.</text>
</comment>
<reference evidence="2" key="1">
    <citation type="journal article" date="2019" name="Int. J. Syst. Evol. Microbiol.">
        <title>The Global Catalogue of Microorganisms (GCM) 10K type strain sequencing project: providing services to taxonomists for standard genome sequencing and annotation.</title>
        <authorList>
            <consortium name="The Broad Institute Genomics Platform"/>
            <consortium name="The Broad Institute Genome Sequencing Center for Infectious Disease"/>
            <person name="Wu L."/>
            <person name="Ma J."/>
        </authorList>
    </citation>
    <scope>NUCLEOTIDE SEQUENCE [LARGE SCALE GENOMIC DNA]</scope>
    <source>
        <strain evidence="2">CCM 8391</strain>
    </source>
</reference>
<name>A0ABW1J4X8_9PSEU</name>
<organism evidence="1 2">
    <name type="scientific">Pseudonocardia hispaniensis</name>
    <dbReference type="NCBI Taxonomy" id="904933"/>
    <lineage>
        <taxon>Bacteria</taxon>
        <taxon>Bacillati</taxon>
        <taxon>Actinomycetota</taxon>
        <taxon>Actinomycetes</taxon>
        <taxon>Pseudonocardiales</taxon>
        <taxon>Pseudonocardiaceae</taxon>
        <taxon>Pseudonocardia</taxon>
    </lineage>
</organism>
<gene>
    <name evidence="1" type="ORF">ACFQE5_16920</name>
</gene>
<evidence type="ECO:0000313" key="1">
    <source>
        <dbReference type="EMBL" id="MFC5995893.1"/>
    </source>
</evidence>
<evidence type="ECO:0008006" key="3">
    <source>
        <dbReference type="Google" id="ProtNLM"/>
    </source>
</evidence>
<protein>
    <recommendedName>
        <fullName evidence="3">Anti-sigma regulatory factor (Ser/Thr protein kinase)</fullName>
    </recommendedName>
</protein>
<accession>A0ABW1J4X8</accession>
<proteinExistence type="predicted"/>
<dbReference type="RefSeq" id="WP_379586258.1">
    <property type="nucleotide sequence ID" value="NZ_JBHSQW010000034.1"/>
</dbReference>
<keyword evidence="2" id="KW-1185">Reference proteome</keyword>
<dbReference type="Proteomes" id="UP001596302">
    <property type="component" value="Unassembled WGS sequence"/>
</dbReference>
<sequence>MRVFSTPGGGFVMLVSADPTVLTAARSVVLYWLNGLGWPPTRNSEILDRLGDALIEAIRRANSRPGQLRPSSPLQVEICGRVDVQPEGQARITITARPHDPADPHPPAPSWTCRPRSIVATLAHR</sequence>